<name>A0A644V4G0_9ZZZZ</name>
<sequence length="66" mass="7455">MSFTLIFENKKEDRELEGEITILDVLNELDVSIESTVVKNNGEIVEEETIIQDGDELQVIQIVYGG</sequence>
<comment type="caution">
    <text evidence="1">The sequence shown here is derived from an EMBL/GenBank/DDBJ whole genome shotgun (WGS) entry which is preliminary data.</text>
</comment>
<evidence type="ECO:0000313" key="1">
    <source>
        <dbReference type="EMBL" id="MPL86184.1"/>
    </source>
</evidence>
<dbReference type="Gene3D" id="3.10.20.30">
    <property type="match status" value="1"/>
</dbReference>
<dbReference type="InterPro" id="IPR016155">
    <property type="entry name" value="Mopterin_synth/thiamin_S_b"/>
</dbReference>
<dbReference type="InterPro" id="IPR003749">
    <property type="entry name" value="ThiS/MoaD-like"/>
</dbReference>
<dbReference type="EMBL" id="VSSQ01000217">
    <property type="protein sequence ID" value="MPL86184.1"/>
    <property type="molecule type" value="Genomic_DNA"/>
</dbReference>
<reference evidence="1" key="1">
    <citation type="submission" date="2019-08" db="EMBL/GenBank/DDBJ databases">
        <authorList>
            <person name="Kucharzyk K."/>
            <person name="Murdoch R.W."/>
            <person name="Higgins S."/>
            <person name="Loffler F."/>
        </authorList>
    </citation>
    <scope>NUCLEOTIDE SEQUENCE</scope>
</reference>
<organism evidence="1">
    <name type="scientific">bioreactor metagenome</name>
    <dbReference type="NCBI Taxonomy" id="1076179"/>
    <lineage>
        <taxon>unclassified sequences</taxon>
        <taxon>metagenomes</taxon>
        <taxon>ecological metagenomes</taxon>
    </lineage>
</organism>
<gene>
    <name evidence="1" type="ORF">SDC9_32161</name>
</gene>
<protein>
    <recommendedName>
        <fullName evidence="2">Sulfur carrier protein ThiS</fullName>
    </recommendedName>
</protein>
<dbReference type="AlphaFoldDB" id="A0A644V4G0"/>
<accession>A0A644V4G0</accession>
<dbReference type="InterPro" id="IPR012675">
    <property type="entry name" value="Beta-grasp_dom_sf"/>
</dbReference>
<proteinExistence type="predicted"/>
<dbReference type="Pfam" id="PF02597">
    <property type="entry name" value="ThiS"/>
    <property type="match status" value="1"/>
</dbReference>
<dbReference type="SUPFAM" id="SSF54285">
    <property type="entry name" value="MoaD/ThiS"/>
    <property type="match status" value="1"/>
</dbReference>
<evidence type="ECO:0008006" key="2">
    <source>
        <dbReference type="Google" id="ProtNLM"/>
    </source>
</evidence>